<reference evidence="2 3" key="1">
    <citation type="submission" date="2019-09" db="EMBL/GenBank/DDBJ databases">
        <authorList>
            <person name="Criscuolo A."/>
        </authorList>
    </citation>
    <scope>NUCLEOTIDE SEQUENCE [LARGE SCALE GENOMIC DNA]</scope>
    <source>
        <strain evidence="3">3(2)</strain>
    </source>
</reference>
<proteinExistence type="predicted"/>
<evidence type="ECO:0000313" key="2">
    <source>
        <dbReference type="EMBL" id="VVZ97129.1"/>
    </source>
</evidence>
<keyword evidence="3" id="KW-1185">Reference proteome</keyword>
<sequence>MQHIVDQSGRVGAVLWINHDIEQITTGTRGGQGVGAGIPAVGDCLGAQGAGLSVHGGEVDTAGAVAAEVKVQGAGGYSVASQQIGIVKLVGLFACLGQAIDNFGGLGGTIDLQGLIVAALSLLDREGLLAITVGHIGAGEGHAAAGLSCGNDDLLAIVQRQGQIRLGRIVDRGGQGDVVKLRNTLGAAEADGTGIVVIDHGQRGDLADRQFVEPATGGAAHAQVDRLVTLHEEIILAAIQDHLAGGLANRDGNLLTVGKVDDQGRINGRRIQRGHEREGIALDDTVTADIDLAAEQLEADAPADRRFEKLGLGLIELDAIQRRRRKLEGQRIGIFRDPYQPHEIMSATFTAASSGAGRGGIETCQQVVVAFLDGREQGFDILIHGGRFVLGHRFAVLALIIGQPLHEVRRHGHLLATLDHRGIDTITEVELYAPIVGRNENLALLEGIADAEFAQVAVLVADVGFTGNGDDGCDGHGMTPCVVFIVVGWPKESPRAPQPFVTYAFTIGNKPSPGYWTDGQDGEKSMASVSHERAVQVSPTLAS</sequence>
<dbReference type="EMBL" id="CABVOU010000046">
    <property type="protein sequence ID" value="VVZ97129.1"/>
    <property type="molecule type" value="Genomic_DNA"/>
</dbReference>
<accession>A0A5K1IC95</accession>
<dbReference type="Proteomes" id="UP000326725">
    <property type="component" value="Unassembled WGS sequence"/>
</dbReference>
<gene>
    <name evidence="2" type="ORF">HALO32_03245</name>
</gene>
<feature type="region of interest" description="Disordered" evidence="1">
    <location>
        <begin position="514"/>
        <end position="543"/>
    </location>
</feature>
<organism evidence="2 3">
    <name type="scientific">Halomonas lysinitropha</name>
    <dbReference type="NCBI Taxonomy" id="2607506"/>
    <lineage>
        <taxon>Bacteria</taxon>
        <taxon>Pseudomonadati</taxon>
        <taxon>Pseudomonadota</taxon>
        <taxon>Gammaproteobacteria</taxon>
        <taxon>Oceanospirillales</taxon>
        <taxon>Halomonadaceae</taxon>
        <taxon>Halomonas</taxon>
    </lineage>
</organism>
<evidence type="ECO:0000313" key="3">
    <source>
        <dbReference type="Proteomes" id="UP000326725"/>
    </source>
</evidence>
<protein>
    <submittedName>
        <fullName evidence="2">Uncharacterized protein</fullName>
    </submittedName>
</protein>
<name>A0A5K1IC95_9GAMM</name>
<evidence type="ECO:0000256" key="1">
    <source>
        <dbReference type="SAM" id="MobiDB-lite"/>
    </source>
</evidence>
<dbReference type="AlphaFoldDB" id="A0A5K1IC95"/>